<dbReference type="GO" id="GO:0008757">
    <property type="term" value="F:S-adenosylmethionine-dependent methyltransferase activity"/>
    <property type="evidence" value="ECO:0007669"/>
    <property type="project" value="InterPro"/>
</dbReference>
<dbReference type="CDD" id="cd02440">
    <property type="entry name" value="AdoMet_MTases"/>
    <property type="match status" value="1"/>
</dbReference>
<dbReference type="InterPro" id="IPR013216">
    <property type="entry name" value="Methyltransf_11"/>
</dbReference>
<feature type="domain" description="Methyltransferase type 11" evidence="1">
    <location>
        <begin position="63"/>
        <end position="156"/>
    </location>
</feature>
<dbReference type="Pfam" id="PF08241">
    <property type="entry name" value="Methyltransf_11"/>
    <property type="match status" value="1"/>
</dbReference>
<dbReference type="Proteomes" id="UP000054596">
    <property type="component" value="Unassembled WGS sequence"/>
</dbReference>
<dbReference type="GO" id="GO:0032259">
    <property type="term" value="P:methylation"/>
    <property type="evidence" value="ECO:0007669"/>
    <property type="project" value="UniProtKB-KW"/>
</dbReference>
<dbReference type="InterPro" id="IPR029063">
    <property type="entry name" value="SAM-dependent_MTases_sf"/>
</dbReference>
<evidence type="ECO:0000313" key="2">
    <source>
        <dbReference type="EMBL" id="SAK56000.1"/>
    </source>
</evidence>
<proteinExistence type="predicted"/>
<dbReference type="EMBL" id="FCOJ02000012">
    <property type="protein sequence ID" value="SAK56000.1"/>
    <property type="molecule type" value="Genomic_DNA"/>
</dbReference>
<evidence type="ECO:0000313" key="3">
    <source>
        <dbReference type="Proteomes" id="UP000054596"/>
    </source>
</evidence>
<dbReference type="OrthoDB" id="9795634at2"/>
<dbReference type="RefSeq" id="WP_086967121.1">
    <property type="nucleotide sequence ID" value="NZ_FCOJ02000012.1"/>
</dbReference>
<comment type="caution">
    <text evidence="2">The sequence shown here is derived from an EMBL/GenBank/DDBJ whole genome shotgun (WGS) entry which is preliminary data.</text>
</comment>
<evidence type="ECO:0000259" key="1">
    <source>
        <dbReference type="Pfam" id="PF08241"/>
    </source>
</evidence>
<name>A0A158AE35_9BURK</name>
<accession>A0A158AE35</accession>
<keyword evidence="2" id="KW-0830">Ubiquinone</keyword>
<dbReference type="AlphaFoldDB" id="A0A158AE35"/>
<protein>
    <submittedName>
        <fullName evidence="2">Ubiquinone/menaquinone biosynthesis methyltransferase</fullName>
    </submittedName>
</protein>
<dbReference type="PANTHER" id="PTHR43591:SF24">
    <property type="entry name" value="2-METHOXY-6-POLYPRENYL-1,4-BENZOQUINOL METHYLASE, MITOCHONDRIAL"/>
    <property type="match status" value="1"/>
</dbReference>
<sequence>MHALNTSAVCGEQTEAQPDFAAIKARQQATWASGDFAVIGTTLQIVGEMLAEAIDVRAGERVLDVAAGNGNATLAAARRFAHVTSTDYVPALLEKGRARAQAEGLAVDFKVADAENLPFDDGSFDVVLSTYGAMFTPDHTRPASEMLRVAKRGGRIGMANWTPEGFIGQLFKIIGAYVPPPAGLQSPALWGTEPHLVALFGAEAADIRCIRKYFNMRYESSAHWLQVFRDFYGPVHRAFAALDPAKQPDLEREITGLLERCNVAGASSLVVPSEYMEVVIVKR</sequence>
<dbReference type="STRING" id="1777143.AWB82_02173"/>
<dbReference type="PANTHER" id="PTHR43591">
    <property type="entry name" value="METHYLTRANSFERASE"/>
    <property type="match status" value="1"/>
</dbReference>
<dbReference type="SUPFAM" id="SSF53335">
    <property type="entry name" value="S-adenosyl-L-methionine-dependent methyltransferases"/>
    <property type="match status" value="1"/>
</dbReference>
<keyword evidence="3" id="KW-1185">Reference proteome</keyword>
<organism evidence="2 3">
    <name type="scientific">Caballeronia glebae</name>
    <dbReference type="NCBI Taxonomy" id="1777143"/>
    <lineage>
        <taxon>Bacteria</taxon>
        <taxon>Pseudomonadati</taxon>
        <taxon>Pseudomonadota</taxon>
        <taxon>Betaproteobacteria</taxon>
        <taxon>Burkholderiales</taxon>
        <taxon>Burkholderiaceae</taxon>
        <taxon>Caballeronia</taxon>
    </lineage>
</organism>
<dbReference type="Gene3D" id="3.40.50.150">
    <property type="entry name" value="Vaccinia Virus protein VP39"/>
    <property type="match status" value="1"/>
</dbReference>
<reference evidence="2" key="1">
    <citation type="submission" date="2016-01" db="EMBL/GenBank/DDBJ databases">
        <authorList>
            <person name="Peeters C."/>
        </authorList>
    </citation>
    <scope>NUCLEOTIDE SEQUENCE [LARGE SCALE GENOMIC DNA]</scope>
    <source>
        <strain evidence="2">LMG 29325</strain>
    </source>
</reference>
<keyword evidence="2" id="KW-0808">Transferase</keyword>
<keyword evidence="2" id="KW-0489">Methyltransferase</keyword>
<gene>
    <name evidence="2" type="ORF">AWB82_02173</name>
</gene>